<keyword evidence="3" id="KW-1185">Reference proteome</keyword>
<organism evidence="2 3">
    <name type="scientific">Galerina marginata (strain CBS 339.88)</name>
    <dbReference type="NCBI Taxonomy" id="685588"/>
    <lineage>
        <taxon>Eukaryota</taxon>
        <taxon>Fungi</taxon>
        <taxon>Dikarya</taxon>
        <taxon>Basidiomycota</taxon>
        <taxon>Agaricomycotina</taxon>
        <taxon>Agaricomycetes</taxon>
        <taxon>Agaricomycetidae</taxon>
        <taxon>Agaricales</taxon>
        <taxon>Agaricineae</taxon>
        <taxon>Strophariaceae</taxon>
        <taxon>Galerina</taxon>
    </lineage>
</organism>
<protein>
    <submittedName>
        <fullName evidence="2">Uncharacterized protein</fullName>
    </submittedName>
</protein>
<evidence type="ECO:0000313" key="3">
    <source>
        <dbReference type="Proteomes" id="UP000027222"/>
    </source>
</evidence>
<feature type="region of interest" description="Disordered" evidence="1">
    <location>
        <begin position="257"/>
        <end position="280"/>
    </location>
</feature>
<dbReference type="EMBL" id="KL142386">
    <property type="protein sequence ID" value="KDR73400.1"/>
    <property type="molecule type" value="Genomic_DNA"/>
</dbReference>
<proteinExistence type="predicted"/>
<gene>
    <name evidence="2" type="ORF">GALMADRAFT_1341997</name>
</gene>
<accession>A0A067SR24</accession>
<feature type="compositionally biased region" description="Polar residues" evidence="1">
    <location>
        <begin position="267"/>
        <end position="280"/>
    </location>
</feature>
<dbReference type="AlphaFoldDB" id="A0A067SR24"/>
<evidence type="ECO:0000313" key="2">
    <source>
        <dbReference type="EMBL" id="KDR73400.1"/>
    </source>
</evidence>
<dbReference type="HOGENOM" id="CLU_834311_0_0_1"/>
<name>A0A067SR24_GALM3</name>
<dbReference type="Proteomes" id="UP000027222">
    <property type="component" value="Unassembled WGS sequence"/>
</dbReference>
<sequence length="333" mass="36872">MSTREMDHELFAYCRGLQRRGPNLVIYSRVAGQIVEAAFPLTCNGIPVLPTGLKDYLRERETFIECNCGLLHPAADHEPLSCRIVVTKATGDVIAFCNKRPSICGMILNLTAVSKSADRFSKYSHLATRNTKNAAPPPMRQLLHDFRATLNPSATAPFFYGYLGEHASFYYPGARQLAGDNVLIGEQYRLSRPIPTFSARPLRLASPPKAKGPVKYIEISDMDRPSLSAPPRIMGDHFYEGISSRAATRVRRKIKTPAVEAPVAGPSHTTHSAAESPSTLPQDIGLLERMMEGRGVTKDQWNGLSQFCEKCGQKFLCSKLRNHENKCKGLILL</sequence>
<dbReference type="OrthoDB" id="3070804at2759"/>
<evidence type="ECO:0000256" key="1">
    <source>
        <dbReference type="SAM" id="MobiDB-lite"/>
    </source>
</evidence>
<reference evidence="3" key="1">
    <citation type="journal article" date="2014" name="Proc. Natl. Acad. Sci. U.S.A.">
        <title>Extensive sampling of basidiomycete genomes demonstrates inadequacy of the white-rot/brown-rot paradigm for wood decay fungi.</title>
        <authorList>
            <person name="Riley R."/>
            <person name="Salamov A.A."/>
            <person name="Brown D.W."/>
            <person name="Nagy L.G."/>
            <person name="Floudas D."/>
            <person name="Held B.W."/>
            <person name="Levasseur A."/>
            <person name="Lombard V."/>
            <person name="Morin E."/>
            <person name="Otillar R."/>
            <person name="Lindquist E.A."/>
            <person name="Sun H."/>
            <person name="LaButti K.M."/>
            <person name="Schmutz J."/>
            <person name="Jabbour D."/>
            <person name="Luo H."/>
            <person name="Baker S.E."/>
            <person name="Pisabarro A.G."/>
            <person name="Walton J.D."/>
            <person name="Blanchette R.A."/>
            <person name="Henrissat B."/>
            <person name="Martin F."/>
            <person name="Cullen D."/>
            <person name="Hibbett D.S."/>
            <person name="Grigoriev I.V."/>
        </authorList>
    </citation>
    <scope>NUCLEOTIDE SEQUENCE [LARGE SCALE GENOMIC DNA]</scope>
    <source>
        <strain evidence="3">CBS 339.88</strain>
    </source>
</reference>